<dbReference type="Proteomes" id="UP000827952">
    <property type="component" value="Segment"/>
</dbReference>
<name>A0AAE8Y361_9CAUD</name>
<keyword evidence="2" id="KW-1185">Reference proteome</keyword>
<dbReference type="Pfam" id="PF13876">
    <property type="entry name" value="Phage_gp49_66"/>
    <property type="match status" value="1"/>
</dbReference>
<evidence type="ECO:0000313" key="2">
    <source>
        <dbReference type="Proteomes" id="UP000827952"/>
    </source>
</evidence>
<dbReference type="InterPro" id="IPR025915">
    <property type="entry name" value="Phage_gp49_66"/>
</dbReference>
<protein>
    <submittedName>
        <fullName evidence="1">Uncharacterized protein</fullName>
    </submittedName>
</protein>
<dbReference type="InterPro" id="IPR054052">
    <property type="entry name" value="Y16Q-like"/>
</dbReference>
<accession>A0AAE8Y361</accession>
<organism evidence="1 2">
    <name type="scientific">Alcaligenes phage vB_Af_QDWS595</name>
    <dbReference type="NCBI Taxonomy" id="2877946"/>
    <lineage>
        <taxon>Viruses</taxon>
        <taxon>Duplodnaviria</taxon>
        <taxon>Heunggongvirae</taxon>
        <taxon>Uroviricota</taxon>
        <taxon>Caudoviricetes</taxon>
        <taxon>Schitoviridae</taxon>
        <taxon>Petruschkyvirus</taxon>
        <taxon>Petruschkyvirus QDWS595</taxon>
    </lineage>
</organism>
<dbReference type="EMBL" id="OK149171">
    <property type="protein sequence ID" value="UCR75490.1"/>
    <property type="molecule type" value="Genomic_DNA"/>
</dbReference>
<gene>
    <name evidence="1" type="ORF">vBAfaPQDWS595_06</name>
</gene>
<evidence type="ECO:0000313" key="1">
    <source>
        <dbReference type="EMBL" id="UCR75490.1"/>
    </source>
</evidence>
<sequence length="171" mass="19665">MNARDENVPMNQEQINEVLSKQTAPKIHPEDLDAQVSEVQYLQVPGKTLIYCVITMLNGFTVTGESACADPDNFNEEVGKSIAFRNAKDKMWSLLGYELKTRLHKEAGSTFLTRLKDEAEQLEDRTKNLSAFMNSATFSTLDPENREDLFDQHKHMREYLKVLKRRIRKLG</sequence>
<dbReference type="Pfam" id="PF21825">
    <property type="entry name" value="crAss001_48"/>
    <property type="match status" value="1"/>
</dbReference>
<proteinExistence type="predicted"/>
<reference evidence="1" key="1">
    <citation type="submission" date="2021-09" db="EMBL/GenBank/DDBJ databases">
        <title>Complete genome analysis of a novel Alcaligenes phage vB_Af_QDWS595.</title>
        <authorList>
            <person name="Jing Y."/>
            <person name="Wang J."/>
        </authorList>
    </citation>
    <scope>NUCLEOTIDE SEQUENCE</scope>
</reference>